<evidence type="ECO:0000313" key="2">
    <source>
        <dbReference type="Proteomes" id="UP000596660"/>
    </source>
</evidence>
<proteinExistence type="predicted"/>
<sequence length="472" mass="52851">MATRESSKHNCTRKMNRLRWVMEGAEFWELDVSTPITMDGVARPLPNDGPLPLGLSRGTRLSRPKQIDFFQRFMAALVVPSFSAGNGFSIQRALTIPSGNDWFTTLLGQFNLQQFVSSVRKAKLEERSESSWLQTIGRHLSEKSFYAYGFCSEFLVTPEDKLHFSYEARGDRKTARKKAFPHLDLTMEGVWPGLYIDKYGEYWEVPVTLAADLASVTSDSGGSYHLCLQHISGLAKPVEGNESTEVPTNLLPGLYLKSAFSFKKNIDFWRSEAKKLKYVQPYDFFLSGPRISGTGVVATALVGDNSQRSPLDDQPKDYKRFDLYASMGRSAVLADLFASLAFSAQYGDFQKKAFDLTQIHGRLNFPSGSKFFSAATCLAQNLYKSERPSLEAVQAACPNATLSLQQQIVGPFSLRVDSEVAVNLKNQGWKVNLDNPVIAIEYALHLLGSAKAVAWYAPKQKEFMMELRLFEI</sequence>
<dbReference type="GO" id="GO:0070300">
    <property type="term" value="F:phosphatidic acid binding"/>
    <property type="evidence" value="ECO:0007669"/>
    <property type="project" value="InterPro"/>
</dbReference>
<dbReference type="Gramene" id="AUR62002542-RA">
    <property type="protein sequence ID" value="AUR62002542-RA:cds"/>
    <property type="gene ID" value="AUR62002542"/>
</dbReference>
<dbReference type="OMA" id="QFPHHNL"/>
<dbReference type="PANTHER" id="PTHR34954">
    <property type="entry name" value="EXPRESSED PROTEIN"/>
    <property type="match status" value="1"/>
</dbReference>
<dbReference type="Proteomes" id="UP000596660">
    <property type="component" value="Unplaced"/>
</dbReference>
<protein>
    <recommendedName>
        <fullName evidence="3">Protein TRIGALACTOSYLDIACYLGLYCEROL 4, chloroplastic</fullName>
    </recommendedName>
</protein>
<dbReference type="InterPro" id="IPR044160">
    <property type="entry name" value="TGD4-like"/>
</dbReference>
<dbReference type="GO" id="GO:1990052">
    <property type="term" value="P:ER to chloroplast lipid transport"/>
    <property type="evidence" value="ECO:0007669"/>
    <property type="project" value="InterPro"/>
</dbReference>
<dbReference type="EnsemblPlants" id="AUR62002542-RA">
    <property type="protein sequence ID" value="AUR62002542-RA:cds"/>
    <property type="gene ID" value="AUR62002542"/>
</dbReference>
<dbReference type="GO" id="GO:0009941">
    <property type="term" value="C:chloroplast envelope"/>
    <property type="evidence" value="ECO:0007669"/>
    <property type="project" value="TreeGrafter"/>
</dbReference>
<evidence type="ECO:0008006" key="3">
    <source>
        <dbReference type="Google" id="ProtNLM"/>
    </source>
</evidence>
<evidence type="ECO:0000313" key="1">
    <source>
        <dbReference type="EnsemblPlants" id="AUR62002542-RA:cds"/>
    </source>
</evidence>
<keyword evidence="2" id="KW-1185">Reference proteome</keyword>
<accession>A0A803KU34</accession>
<dbReference type="AlphaFoldDB" id="A0A803KU34"/>
<reference evidence="1" key="1">
    <citation type="journal article" date="2017" name="Nature">
        <title>The genome of Chenopodium quinoa.</title>
        <authorList>
            <person name="Jarvis D.E."/>
            <person name="Ho Y.S."/>
            <person name="Lightfoot D.J."/>
            <person name="Schmoeckel S.M."/>
            <person name="Li B."/>
            <person name="Borm T.J.A."/>
            <person name="Ohyanagi H."/>
            <person name="Mineta K."/>
            <person name="Michell C.T."/>
            <person name="Saber N."/>
            <person name="Kharbatia N.M."/>
            <person name="Rupper R.R."/>
            <person name="Sharp A.R."/>
            <person name="Dally N."/>
            <person name="Boughton B.A."/>
            <person name="Woo Y.H."/>
            <person name="Gao G."/>
            <person name="Schijlen E.G.W.M."/>
            <person name="Guo X."/>
            <person name="Momin A.A."/>
            <person name="Negrao S."/>
            <person name="Al-Babili S."/>
            <person name="Gehring C."/>
            <person name="Roessner U."/>
            <person name="Jung C."/>
            <person name="Murphy K."/>
            <person name="Arold S.T."/>
            <person name="Gojobori T."/>
            <person name="van der Linden C.G."/>
            <person name="van Loo E.N."/>
            <person name="Jellen E.N."/>
            <person name="Maughan P.J."/>
            <person name="Tester M."/>
        </authorList>
    </citation>
    <scope>NUCLEOTIDE SEQUENCE [LARGE SCALE GENOMIC DNA]</scope>
    <source>
        <strain evidence="1">cv. PI 614886</strain>
    </source>
</reference>
<dbReference type="GO" id="GO:0034196">
    <property type="term" value="P:acylglycerol transport"/>
    <property type="evidence" value="ECO:0007669"/>
    <property type="project" value="InterPro"/>
</dbReference>
<dbReference type="PANTHER" id="PTHR34954:SF4">
    <property type="entry name" value="PROTEIN TRIGALACTOSYLDIACYLGLYCEROL 4, CHLOROPLASTIC"/>
    <property type="match status" value="1"/>
</dbReference>
<organism evidence="1 2">
    <name type="scientific">Chenopodium quinoa</name>
    <name type="common">Quinoa</name>
    <dbReference type="NCBI Taxonomy" id="63459"/>
    <lineage>
        <taxon>Eukaryota</taxon>
        <taxon>Viridiplantae</taxon>
        <taxon>Streptophyta</taxon>
        <taxon>Embryophyta</taxon>
        <taxon>Tracheophyta</taxon>
        <taxon>Spermatophyta</taxon>
        <taxon>Magnoliopsida</taxon>
        <taxon>eudicotyledons</taxon>
        <taxon>Gunneridae</taxon>
        <taxon>Pentapetalae</taxon>
        <taxon>Caryophyllales</taxon>
        <taxon>Chenopodiaceae</taxon>
        <taxon>Chenopodioideae</taxon>
        <taxon>Atripliceae</taxon>
        <taxon>Chenopodium</taxon>
    </lineage>
</organism>
<name>A0A803KU34_CHEQI</name>
<reference evidence="1" key="2">
    <citation type="submission" date="2021-03" db="UniProtKB">
        <authorList>
            <consortium name="EnsemblPlants"/>
        </authorList>
    </citation>
    <scope>IDENTIFICATION</scope>
</reference>